<evidence type="ECO:0000313" key="1">
    <source>
        <dbReference type="EMBL" id="KAL1532928.1"/>
    </source>
</evidence>
<proteinExistence type="predicted"/>
<dbReference type="AlphaFoldDB" id="A0ABD1FPD5"/>
<dbReference type="Gene3D" id="1.10.340.70">
    <property type="match status" value="1"/>
</dbReference>
<reference evidence="1 2" key="1">
    <citation type="submission" date="2024-06" db="EMBL/GenBank/DDBJ databases">
        <title>A chromosome level genome sequence of Diviner's sage (Salvia divinorum).</title>
        <authorList>
            <person name="Ford S.A."/>
            <person name="Ro D.-K."/>
            <person name="Ness R.W."/>
            <person name="Phillips M.A."/>
        </authorList>
    </citation>
    <scope>NUCLEOTIDE SEQUENCE [LARGE SCALE GENOMIC DNA]</scope>
    <source>
        <strain evidence="1">SAF-2024a</strain>
        <tissue evidence="1">Leaf</tissue>
    </source>
</reference>
<sequence>MRNQLISWPHHIGQLNQVETSNGLAKKNMEPWFADLANYLVTGELLSAQEVTRAQKMKIQSESKFYFWDDPYLWKMGTDQVIRRCIPDWEQEDVLIHCHALACGGHFGPKRTARKLLESGFY</sequence>
<protein>
    <recommendedName>
        <fullName evidence="3">Integrase zinc-binding domain-containing protein</fullName>
    </recommendedName>
</protein>
<accession>A0ABD1FPD5</accession>
<dbReference type="EMBL" id="JBEAFC010000014">
    <property type="protein sequence ID" value="KAL1532928.1"/>
    <property type="molecule type" value="Genomic_DNA"/>
</dbReference>
<gene>
    <name evidence="1" type="ORF">AAHA92_32880</name>
</gene>
<evidence type="ECO:0000313" key="2">
    <source>
        <dbReference type="Proteomes" id="UP001567538"/>
    </source>
</evidence>
<name>A0ABD1FPD5_SALDI</name>
<dbReference type="Proteomes" id="UP001567538">
    <property type="component" value="Unassembled WGS sequence"/>
</dbReference>
<comment type="caution">
    <text evidence="1">The sequence shown here is derived from an EMBL/GenBank/DDBJ whole genome shotgun (WGS) entry which is preliminary data.</text>
</comment>
<dbReference type="PANTHER" id="PTHR48475:SF1">
    <property type="entry name" value="RNASE H TYPE-1 DOMAIN-CONTAINING PROTEIN"/>
    <property type="match status" value="1"/>
</dbReference>
<keyword evidence="2" id="KW-1185">Reference proteome</keyword>
<organism evidence="1 2">
    <name type="scientific">Salvia divinorum</name>
    <name type="common">Maria pastora</name>
    <name type="synonym">Diviner's sage</name>
    <dbReference type="NCBI Taxonomy" id="28513"/>
    <lineage>
        <taxon>Eukaryota</taxon>
        <taxon>Viridiplantae</taxon>
        <taxon>Streptophyta</taxon>
        <taxon>Embryophyta</taxon>
        <taxon>Tracheophyta</taxon>
        <taxon>Spermatophyta</taxon>
        <taxon>Magnoliopsida</taxon>
        <taxon>eudicotyledons</taxon>
        <taxon>Gunneridae</taxon>
        <taxon>Pentapetalae</taxon>
        <taxon>asterids</taxon>
        <taxon>lamiids</taxon>
        <taxon>Lamiales</taxon>
        <taxon>Lamiaceae</taxon>
        <taxon>Nepetoideae</taxon>
        <taxon>Mentheae</taxon>
        <taxon>Salviinae</taxon>
        <taxon>Salvia</taxon>
        <taxon>Salvia subgen. Calosphace</taxon>
    </lineage>
</organism>
<dbReference type="PANTHER" id="PTHR48475">
    <property type="entry name" value="RIBONUCLEASE H"/>
    <property type="match status" value="1"/>
</dbReference>
<evidence type="ECO:0008006" key="3">
    <source>
        <dbReference type="Google" id="ProtNLM"/>
    </source>
</evidence>